<dbReference type="InterPro" id="IPR014892">
    <property type="entry name" value="RPA_C"/>
</dbReference>
<dbReference type="AlphaFoldDB" id="A0A5C3NBX0"/>
<dbReference type="PIRSF" id="PIRSF036949">
    <property type="entry name" value="RPA32"/>
    <property type="match status" value="1"/>
</dbReference>
<evidence type="ECO:0000313" key="9">
    <source>
        <dbReference type="EMBL" id="TFK54782.1"/>
    </source>
</evidence>
<dbReference type="InterPro" id="IPR014646">
    <property type="entry name" value="Rfa2/RPA32"/>
</dbReference>
<dbReference type="SUPFAM" id="SSF46785">
    <property type="entry name" value="Winged helix' DNA-binding domain"/>
    <property type="match status" value="1"/>
</dbReference>
<organism evidence="9 10">
    <name type="scientific">Heliocybe sulcata</name>
    <dbReference type="NCBI Taxonomy" id="5364"/>
    <lineage>
        <taxon>Eukaryota</taxon>
        <taxon>Fungi</taxon>
        <taxon>Dikarya</taxon>
        <taxon>Basidiomycota</taxon>
        <taxon>Agaricomycotina</taxon>
        <taxon>Agaricomycetes</taxon>
        <taxon>Gloeophyllales</taxon>
        <taxon>Gloeophyllaceae</taxon>
        <taxon>Heliocybe</taxon>
    </lineage>
</organism>
<evidence type="ECO:0000256" key="6">
    <source>
        <dbReference type="SAM" id="MobiDB-lite"/>
    </source>
</evidence>
<feature type="compositionally biased region" description="Low complexity" evidence="6">
    <location>
        <begin position="22"/>
        <end position="34"/>
    </location>
</feature>
<feature type="domain" description="Replication protein A C-terminal" evidence="8">
    <location>
        <begin position="173"/>
        <end position="270"/>
    </location>
</feature>
<evidence type="ECO:0000313" key="10">
    <source>
        <dbReference type="Proteomes" id="UP000305948"/>
    </source>
</evidence>
<keyword evidence="5" id="KW-0539">Nucleus</keyword>
<keyword evidence="3" id="KW-0235">DNA replication</keyword>
<dbReference type="InterPro" id="IPR012340">
    <property type="entry name" value="NA-bd_OB-fold"/>
</dbReference>
<protein>
    <submittedName>
        <fullName evidence="9">Replication protein A, subunit RPA32</fullName>
    </submittedName>
</protein>
<dbReference type="GO" id="GO:0003697">
    <property type="term" value="F:single-stranded DNA binding"/>
    <property type="evidence" value="ECO:0007669"/>
    <property type="project" value="TreeGrafter"/>
</dbReference>
<dbReference type="STRING" id="5364.A0A5C3NBX0"/>
<evidence type="ECO:0000259" key="7">
    <source>
        <dbReference type="Pfam" id="PF01336"/>
    </source>
</evidence>
<dbReference type="CDD" id="cd04478">
    <property type="entry name" value="RPA2_DBD_D"/>
    <property type="match status" value="1"/>
</dbReference>
<dbReference type="Proteomes" id="UP000305948">
    <property type="component" value="Unassembled WGS sequence"/>
</dbReference>
<evidence type="ECO:0000256" key="4">
    <source>
        <dbReference type="ARBA" id="ARBA00023125"/>
    </source>
</evidence>
<evidence type="ECO:0000256" key="5">
    <source>
        <dbReference type="ARBA" id="ARBA00023242"/>
    </source>
</evidence>
<proteinExistence type="inferred from homology"/>
<dbReference type="GO" id="GO:0000781">
    <property type="term" value="C:chromosome, telomeric region"/>
    <property type="evidence" value="ECO:0007669"/>
    <property type="project" value="TreeGrafter"/>
</dbReference>
<dbReference type="SUPFAM" id="SSF50249">
    <property type="entry name" value="Nucleic acid-binding proteins"/>
    <property type="match status" value="1"/>
</dbReference>
<dbReference type="InterPro" id="IPR036390">
    <property type="entry name" value="WH_DNA-bd_sf"/>
</dbReference>
<name>A0A5C3NBX0_9AGAM</name>
<dbReference type="GO" id="GO:0006260">
    <property type="term" value="P:DNA replication"/>
    <property type="evidence" value="ECO:0007669"/>
    <property type="project" value="UniProtKB-KW"/>
</dbReference>
<evidence type="ECO:0000259" key="8">
    <source>
        <dbReference type="Pfam" id="PF08784"/>
    </source>
</evidence>
<dbReference type="InterPro" id="IPR036388">
    <property type="entry name" value="WH-like_DNA-bd_sf"/>
</dbReference>
<keyword evidence="10" id="KW-1185">Reference proteome</keyword>
<dbReference type="PANTHER" id="PTHR13989">
    <property type="entry name" value="REPLICATION PROTEIN A-RELATED"/>
    <property type="match status" value="1"/>
</dbReference>
<dbReference type="GO" id="GO:0006289">
    <property type="term" value="P:nucleotide-excision repair"/>
    <property type="evidence" value="ECO:0007669"/>
    <property type="project" value="TreeGrafter"/>
</dbReference>
<dbReference type="InterPro" id="IPR004365">
    <property type="entry name" value="NA-bd_OB_tRNA"/>
</dbReference>
<evidence type="ECO:0000256" key="1">
    <source>
        <dbReference type="ARBA" id="ARBA00004123"/>
    </source>
</evidence>
<feature type="region of interest" description="Disordered" evidence="6">
    <location>
        <begin position="1"/>
        <end position="43"/>
    </location>
</feature>
<dbReference type="OrthoDB" id="25571at2759"/>
<accession>A0A5C3NBX0</accession>
<dbReference type="EMBL" id="ML213505">
    <property type="protein sequence ID" value="TFK54782.1"/>
    <property type="molecule type" value="Genomic_DNA"/>
</dbReference>
<dbReference type="Pfam" id="PF08784">
    <property type="entry name" value="RPA_C"/>
    <property type="match status" value="1"/>
</dbReference>
<evidence type="ECO:0000256" key="3">
    <source>
        <dbReference type="ARBA" id="ARBA00022705"/>
    </source>
</evidence>
<dbReference type="GO" id="GO:0005662">
    <property type="term" value="C:DNA replication factor A complex"/>
    <property type="evidence" value="ECO:0007669"/>
    <property type="project" value="TreeGrafter"/>
</dbReference>
<dbReference type="Gene3D" id="2.40.50.140">
    <property type="entry name" value="Nucleic acid-binding proteins"/>
    <property type="match status" value="1"/>
</dbReference>
<dbReference type="PANTHER" id="PTHR13989:SF16">
    <property type="entry name" value="REPLICATION PROTEIN A2"/>
    <property type="match status" value="1"/>
</dbReference>
<comment type="similarity">
    <text evidence="2">Belongs to the replication factor A protein 2 family.</text>
</comment>
<reference evidence="9 10" key="1">
    <citation type="journal article" date="2019" name="Nat. Ecol. Evol.">
        <title>Megaphylogeny resolves global patterns of mushroom evolution.</title>
        <authorList>
            <person name="Varga T."/>
            <person name="Krizsan K."/>
            <person name="Foldi C."/>
            <person name="Dima B."/>
            <person name="Sanchez-Garcia M."/>
            <person name="Sanchez-Ramirez S."/>
            <person name="Szollosi G.J."/>
            <person name="Szarkandi J.G."/>
            <person name="Papp V."/>
            <person name="Albert L."/>
            <person name="Andreopoulos W."/>
            <person name="Angelini C."/>
            <person name="Antonin V."/>
            <person name="Barry K.W."/>
            <person name="Bougher N.L."/>
            <person name="Buchanan P."/>
            <person name="Buyck B."/>
            <person name="Bense V."/>
            <person name="Catcheside P."/>
            <person name="Chovatia M."/>
            <person name="Cooper J."/>
            <person name="Damon W."/>
            <person name="Desjardin D."/>
            <person name="Finy P."/>
            <person name="Geml J."/>
            <person name="Haridas S."/>
            <person name="Hughes K."/>
            <person name="Justo A."/>
            <person name="Karasinski D."/>
            <person name="Kautmanova I."/>
            <person name="Kiss B."/>
            <person name="Kocsube S."/>
            <person name="Kotiranta H."/>
            <person name="LaButti K.M."/>
            <person name="Lechner B.E."/>
            <person name="Liimatainen K."/>
            <person name="Lipzen A."/>
            <person name="Lukacs Z."/>
            <person name="Mihaltcheva S."/>
            <person name="Morgado L.N."/>
            <person name="Niskanen T."/>
            <person name="Noordeloos M.E."/>
            <person name="Ohm R.A."/>
            <person name="Ortiz-Santana B."/>
            <person name="Ovrebo C."/>
            <person name="Racz N."/>
            <person name="Riley R."/>
            <person name="Savchenko A."/>
            <person name="Shiryaev A."/>
            <person name="Soop K."/>
            <person name="Spirin V."/>
            <person name="Szebenyi C."/>
            <person name="Tomsovsky M."/>
            <person name="Tulloss R.E."/>
            <person name="Uehling J."/>
            <person name="Grigoriev I.V."/>
            <person name="Vagvolgyi C."/>
            <person name="Papp T."/>
            <person name="Martin F.M."/>
            <person name="Miettinen O."/>
            <person name="Hibbett D.S."/>
            <person name="Nagy L.G."/>
        </authorList>
    </citation>
    <scope>NUCLEOTIDE SEQUENCE [LARGE SCALE GENOMIC DNA]</scope>
    <source>
        <strain evidence="9 10">OMC1185</strain>
    </source>
</reference>
<keyword evidence="4" id="KW-0238">DNA-binding</keyword>
<evidence type="ECO:0000256" key="2">
    <source>
        <dbReference type="ARBA" id="ARBA00007815"/>
    </source>
</evidence>
<dbReference type="GO" id="GO:0035861">
    <property type="term" value="C:site of double-strand break"/>
    <property type="evidence" value="ECO:0007669"/>
    <property type="project" value="TreeGrafter"/>
</dbReference>
<comment type="subcellular location">
    <subcellularLocation>
        <location evidence="1">Nucleus</location>
    </subcellularLocation>
</comment>
<feature type="compositionally biased region" description="Polar residues" evidence="6">
    <location>
        <begin position="1"/>
        <end position="15"/>
    </location>
</feature>
<sequence length="276" mass="29970">MSQNFGSNPYYQNNNTGGGYLTGSPLGGSPNSPGQRTRSAAAQSLRPVTIKQLIAATQAHADAEWKIEDIEIGQITVVAHLITIQPATTNSTYWLDDGTGRFEARHWNGGDEDNEKWGDISEDTFVRVTGTLKTFSNKRHINATHIRLINDPMEIHFHELECVYATLFFRNGPPGQGNEVASTNGQTTNMSNYTAQASSGQRQEWAHLSPAQRAILEYMASVAGQNDEGIHVGAIARAVQGTAGVTSVDGISTAIDELMDEGLIYTTTDESHFNLS</sequence>
<gene>
    <name evidence="9" type="ORF">OE88DRAFT_1653270</name>
</gene>
<dbReference type="InterPro" id="IPR040260">
    <property type="entry name" value="RFA2-like"/>
</dbReference>
<dbReference type="Gene3D" id="1.10.10.10">
    <property type="entry name" value="Winged helix-like DNA-binding domain superfamily/Winged helix DNA-binding domain"/>
    <property type="match status" value="1"/>
</dbReference>
<dbReference type="GO" id="GO:0000724">
    <property type="term" value="P:double-strand break repair via homologous recombination"/>
    <property type="evidence" value="ECO:0007669"/>
    <property type="project" value="TreeGrafter"/>
</dbReference>
<dbReference type="Pfam" id="PF01336">
    <property type="entry name" value="tRNA_anti-codon"/>
    <property type="match status" value="1"/>
</dbReference>
<feature type="domain" description="OB" evidence="7">
    <location>
        <begin position="77"/>
        <end position="149"/>
    </location>
</feature>